<reference evidence="5" key="1">
    <citation type="submission" date="2021-01" db="EMBL/GenBank/DDBJ databases">
        <authorList>
            <person name="Corre E."/>
            <person name="Pelletier E."/>
            <person name="Niang G."/>
            <person name="Scheremetjew M."/>
            <person name="Finn R."/>
            <person name="Kale V."/>
            <person name="Holt S."/>
            <person name="Cochrane G."/>
            <person name="Meng A."/>
            <person name="Brown T."/>
            <person name="Cohen L."/>
        </authorList>
    </citation>
    <scope>NUCLEOTIDE SEQUENCE</scope>
    <source>
        <strain evidence="5">CCMP1320</strain>
    </source>
</reference>
<dbReference type="InterPro" id="IPR027275">
    <property type="entry name" value="PRC-brl_dom"/>
</dbReference>
<feature type="region of interest" description="Disordered" evidence="1">
    <location>
        <begin position="49"/>
        <end position="79"/>
    </location>
</feature>
<evidence type="ECO:0000259" key="2">
    <source>
        <dbReference type="Pfam" id="PF05239"/>
    </source>
</evidence>
<feature type="compositionally biased region" description="Pro residues" evidence="1">
    <location>
        <begin position="494"/>
        <end position="504"/>
    </location>
</feature>
<feature type="compositionally biased region" description="Gly residues" evidence="1">
    <location>
        <begin position="467"/>
        <end position="481"/>
    </location>
</feature>
<feature type="region of interest" description="Disordered" evidence="1">
    <location>
        <begin position="355"/>
        <end position="601"/>
    </location>
</feature>
<gene>
    <name evidence="3" type="ORF">DTER00134_LOCUS17354</name>
    <name evidence="4" type="ORF">DTER00134_LOCUS17357</name>
    <name evidence="5" type="ORF">DTER00134_LOCUS17360</name>
</gene>
<feature type="region of interest" description="Disordered" evidence="1">
    <location>
        <begin position="1"/>
        <end position="33"/>
    </location>
</feature>
<feature type="compositionally biased region" description="Low complexity" evidence="1">
    <location>
        <begin position="389"/>
        <end position="418"/>
    </location>
</feature>
<feature type="compositionally biased region" description="Low complexity" evidence="1">
    <location>
        <begin position="505"/>
        <end position="529"/>
    </location>
</feature>
<dbReference type="PANTHER" id="PTHR36740">
    <property type="entry name" value="PRC DOMAIN-CONTAINING PROTEIN"/>
    <property type="match status" value="1"/>
</dbReference>
<accession>A0A6S8MTI5</accession>
<dbReference type="InterPro" id="IPR011033">
    <property type="entry name" value="PRC_barrel-like_sf"/>
</dbReference>
<dbReference type="PANTHER" id="PTHR36740:SF1">
    <property type="entry name" value="PRC-BARREL DOMAIN-CONTAINING PROTEIN"/>
    <property type="match status" value="1"/>
</dbReference>
<feature type="compositionally biased region" description="Low complexity" evidence="1">
    <location>
        <begin position="56"/>
        <end position="79"/>
    </location>
</feature>
<feature type="compositionally biased region" description="Low complexity" evidence="1">
    <location>
        <begin position="365"/>
        <end position="376"/>
    </location>
</feature>
<feature type="compositionally biased region" description="Low complexity" evidence="1">
    <location>
        <begin position="482"/>
        <end position="493"/>
    </location>
</feature>
<sequence>MHSLNHQQQGSACAKGGGERVPKGGHASRLGHRRLPHAVVVCVQGRPGGGAGYPTPSSSAPQQQPAYRPGSPYQQPYYQPQEQLPPVQATPLPPRRTTAALVPTQQQQPLQPSEIYLDFSLVSGKQVITRTQGRNLGTVTTAWVDPQRYEVVSLDIDDKKTVGSRVGVANVPLSRLTQIGDVVLVDDSSLYEPPMDGRFGYYILSGMEVRTRSGDFLGKVRDFSFSPDTGAISRIIYDDFGLSFLPVAFFDTYSIPMSDVIGVGPSGLIVLDEAKYRERRESAGVFTAIPSLLRSFNSNSTRSQGMLTDGYRADSGGPAGYLPQGYGWAQWENDVRRWEMETGLSYEQYTMQQKAAKPLPSPRTAALPSGASSPSPQYGYATPVTPRKQPQQQNPYAYGQQYPAQAAAARRPGGAPADPRVRVGGGAGPGVSTASQGRPLPPPATSYPTPDASRQPQYAQPAAGQYGPAGGGAGGASGSGRGPTPQLQQQLQPQQPPQQQPLPPQQQAGGRRPPGAPPLQQQPQPQQQQWGGAMPGAASGRTPPPQQQGVPSGNGAQQQQQQQQQQNHGGHPRPSSSAAAAAATGASPASATAGAPGGAHI</sequence>
<dbReference type="Gene3D" id="2.30.30.240">
    <property type="entry name" value="PRC-barrel domain"/>
    <property type="match status" value="2"/>
</dbReference>
<feature type="compositionally biased region" description="Polar residues" evidence="1">
    <location>
        <begin position="1"/>
        <end position="11"/>
    </location>
</feature>
<feature type="compositionally biased region" description="Low complexity" evidence="1">
    <location>
        <begin position="557"/>
        <end position="566"/>
    </location>
</feature>
<proteinExistence type="predicted"/>
<feature type="compositionally biased region" description="Low complexity" evidence="1">
    <location>
        <begin position="446"/>
        <end position="466"/>
    </location>
</feature>
<evidence type="ECO:0000256" key="1">
    <source>
        <dbReference type="SAM" id="MobiDB-lite"/>
    </source>
</evidence>
<feature type="compositionally biased region" description="Polar residues" evidence="1">
    <location>
        <begin position="547"/>
        <end position="556"/>
    </location>
</feature>
<dbReference type="EMBL" id="HBIP01028727">
    <property type="protein sequence ID" value="CAE0502287.1"/>
    <property type="molecule type" value="Transcribed_RNA"/>
</dbReference>
<dbReference type="EMBL" id="HBIP01028721">
    <property type="protein sequence ID" value="CAE0502284.1"/>
    <property type="molecule type" value="Transcribed_RNA"/>
</dbReference>
<feature type="domain" description="PRC-barrel" evidence="2">
    <location>
        <begin position="198"/>
        <end position="258"/>
    </location>
</feature>
<feature type="domain" description="PRC-barrel" evidence="2">
    <location>
        <begin position="122"/>
        <end position="187"/>
    </location>
</feature>
<dbReference type="EMBL" id="HBIP01028716">
    <property type="protein sequence ID" value="CAE0502281.1"/>
    <property type="molecule type" value="Transcribed_RNA"/>
</dbReference>
<dbReference type="Pfam" id="PF05239">
    <property type="entry name" value="PRC"/>
    <property type="match status" value="2"/>
</dbReference>
<dbReference type="SUPFAM" id="SSF50346">
    <property type="entry name" value="PRC-barrel domain"/>
    <property type="match status" value="2"/>
</dbReference>
<name>A0A6S8MTI5_DUNTE</name>
<evidence type="ECO:0000313" key="5">
    <source>
        <dbReference type="EMBL" id="CAE0502287.1"/>
    </source>
</evidence>
<feature type="compositionally biased region" description="Low complexity" evidence="1">
    <location>
        <begin position="574"/>
        <end position="594"/>
    </location>
</feature>
<evidence type="ECO:0000313" key="3">
    <source>
        <dbReference type="EMBL" id="CAE0502281.1"/>
    </source>
</evidence>
<organism evidence="5">
    <name type="scientific">Dunaliella tertiolecta</name>
    <name type="common">Green alga</name>
    <dbReference type="NCBI Taxonomy" id="3047"/>
    <lineage>
        <taxon>Eukaryota</taxon>
        <taxon>Viridiplantae</taxon>
        <taxon>Chlorophyta</taxon>
        <taxon>core chlorophytes</taxon>
        <taxon>Chlorophyceae</taxon>
        <taxon>CS clade</taxon>
        <taxon>Chlamydomonadales</taxon>
        <taxon>Dunaliellaceae</taxon>
        <taxon>Dunaliella</taxon>
    </lineage>
</organism>
<evidence type="ECO:0000313" key="4">
    <source>
        <dbReference type="EMBL" id="CAE0502284.1"/>
    </source>
</evidence>
<protein>
    <recommendedName>
        <fullName evidence="2">PRC-barrel domain-containing protein</fullName>
    </recommendedName>
</protein>
<dbReference type="AlphaFoldDB" id="A0A6S8MTI5"/>